<protein>
    <submittedName>
        <fullName evidence="2">Uncharacterized protein</fullName>
    </submittedName>
</protein>
<organism evidence="2">
    <name type="scientific">Spongospora subterranea</name>
    <dbReference type="NCBI Taxonomy" id="70186"/>
    <lineage>
        <taxon>Eukaryota</taxon>
        <taxon>Sar</taxon>
        <taxon>Rhizaria</taxon>
        <taxon>Endomyxa</taxon>
        <taxon>Phytomyxea</taxon>
        <taxon>Plasmodiophorida</taxon>
        <taxon>Plasmodiophoridae</taxon>
        <taxon>Spongospora</taxon>
    </lineage>
</organism>
<sequence length="138" mass="16673">MMKIRASIVSRKPKSKPDRRSEENLEKEYQAQVQKAQKQHMRREALISERRKHLFTTPAEKREIINESLNTRKFLEETRQQQDRDIKSRDEWIMANAEQRQMMEAETGDLEEAARRSYMRNLCHENLKLAQYRQGLRL</sequence>
<dbReference type="EMBL" id="HACM01011566">
    <property type="protein sequence ID" value="CRZ12008.1"/>
    <property type="molecule type" value="Transcribed_RNA"/>
</dbReference>
<accession>A0A0H5RDD0</accession>
<evidence type="ECO:0000313" key="2">
    <source>
        <dbReference type="EMBL" id="CRZ12008.1"/>
    </source>
</evidence>
<proteinExistence type="predicted"/>
<dbReference type="AlphaFoldDB" id="A0A0H5RDD0"/>
<feature type="region of interest" description="Disordered" evidence="1">
    <location>
        <begin position="1"/>
        <end position="28"/>
    </location>
</feature>
<reference evidence="2" key="1">
    <citation type="submission" date="2015-04" db="EMBL/GenBank/DDBJ databases">
        <title>The genome sequence of the plant pathogenic Rhizarian Plasmodiophora brassicae reveals insights in its biotrophic life cycle and the origin of chitin synthesis.</title>
        <authorList>
            <person name="Schwelm A."/>
            <person name="Fogelqvist J."/>
            <person name="Knaust A."/>
            <person name="Julke S."/>
            <person name="Lilja T."/>
            <person name="Dhandapani V."/>
            <person name="Bonilla-Rosso G."/>
            <person name="Karlsson M."/>
            <person name="Shevchenko A."/>
            <person name="Choi S.R."/>
            <person name="Kim H.G."/>
            <person name="Park J.Y."/>
            <person name="Lim Y.P."/>
            <person name="Ludwig-Muller J."/>
            <person name="Dixelius C."/>
        </authorList>
    </citation>
    <scope>NUCLEOTIDE SEQUENCE</scope>
    <source>
        <tissue evidence="2">Potato root galls</tissue>
    </source>
</reference>
<feature type="non-terminal residue" evidence="2">
    <location>
        <position position="138"/>
    </location>
</feature>
<feature type="compositionally biased region" description="Basic and acidic residues" evidence="1">
    <location>
        <begin position="15"/>
        <end position="28"/>
    </location>
</feature>
<evidence type="ECO:0000256" key="1">
    <source>
        <dbReference type="SAM" id="MobiDB-lite"/>
    </source>
</evidence>
<name>A0A0H5RDD0_9EUKA</name>